<dbReference type="RefSeq" id="WP_019863347.1">
    <property type="nucleotide sequence ID" value="NZ_LZTH01000020.1"/>
</dbReference>
<sequence>MSVVYTEPLGGDGGNSAGMKVESVNAVRSKRRAQDFAEACVFNRSHAYLLVMPPAESPHW</sequence>
<evidence type="ECO:0000313" key="1">
    <source>
        <dbReference type="EMBL" id="OBP80067.1"/>
    </source>
</evidence>
<dbReference type="Proteomes" id="UP000093748">
    <property type="component" value="Unassembled WGS sequence"/>
</dbReference>
<dbReference type="AlphaFoldDB" id="A0A1A5IGT3"/>
<gene>
    <name evidence="2" type="ORF">A8145_26160</name>
    <name evidence="1" type="ORF">BAE39_27540</name>
</gene>
<reference evidence="4" key="2">
    <citation type="submission" date="2016-06" db="EMBL/GenBank/DDBJ databases">
        <title>NZP2037 Pacbio-Illumina hybrid assembly.</title>
        <authorList>
            <person name="Ramsay J.P."/>
        </authorList>
    </citation>
    <scope>NUCLEOTIDE SEQUENCE [LARGE SCALE GENOMIC DNA]</scope>
    <source>
        <strain evidence="4">R7ANS::ICEMlSym2042</strain>
    </source>
</reference>
<comment type="caution">
    <text evidence="1">The sequence shown here is derived from an EMBL/GenBank/DDBJ whole genome shotgun (WGS) entry which is preliminary data.</text>
</comment>
<reference evidence="1" key="3">
    <citation type="submission" date="2016-06" db="EMBL/GenBank/DDBJ databases">
        <authorList>
            <person name="Kjaerup R.B."/>
            <person name="Dalgaard T.S."/>
            <person name="Juul-Madsen H.R."/>
        </authorList>
    </citation>
    <scope>NUCLEOTIDE SEQUENCE</scope>
    <source>
        <strain evidence="1">R7ANS::ICEMlSym2042</strain>
    </source>
</reference>
<reference evidence="2 3" key="1">
    <citation type="submission" date="2016-05" db="EMBL/GenBank/DDBJ databases">
        <authorList>
            <person name="Ramsay J.P."/>
        </authorList>
    </citation>
    <scope>NUCLEOTIDE SEQUENCE [LARGE SCALE GENOMIC DNA]</scope>
    <source>
        <strain evidence="2 3">NZP2042</strain>
    </source>
</reference>
<dbReference type="EMBL" id="LYTK01000023">
    <property type="protein sequence ID" value="OBQ59126.1"/>
    <property type="molecule type" value="Genomic_DNA"/>
</dbReference>
<dbReference type="Proteomes" id="UP000093737">
    <property type="component" value="Unassembled WGS sequence"/>
</dbReference>
<proteinExistence type="predicted"/>
<organism evidence="1 4">
    <name type="scientific">Rhizobium loti</name>
    <name type="common">Mesorhizobium loti</name>
    <dbReference type="NCBI Taxonomy" id="381"/>
    <lineage>
        <taxon>Bacteria</taxon>
        <taxon>Pseudomonadati</taxon>
        <taxon>Pseudomonadota</taxon>
        <taxon>Alphaproteobacteria</taxon>
        <taxon>Hyphomicrobiales</taxon>
        <taxon>Phyllobacteriaceae</taxon>
        <taxon>Mesorhizobium</taxon>
    </lineage>
</organism>
<evidence type="ECO:0000313" key="4">
    <source>
        <dbReference type="Proteomes" id="UP000093748"/>
    </source>
</evidence>
<accession>A0A1A5IGT3</accession>
<name>A0A1A5IGT3_RHILI</name>
<dbReference type="EMBL" id="LZTJ01000002">
    <property type="protein sequence ID" value="OBP80067.1"/>
    <property type="molecule type" value="Genomic_DNA"/>
</dbReference>
<evidence type="ECO:0000313" key="2">
    <source>
        <dbReference type="EMBL" id="OBQ59126.1"/>
    </source>
</evidence>
<evidence type="ECO:0000313" key="3">
    <source>
        <dbReference type="Proteomes" id="UP000093737"/>
    </source>
</evidence>
<protein>
    <submittedName>
        <fullName evidence="1">Uncharacterized protein</fullName>
    </submittedName>
</protein>